<dbReference type="EMBL" id="CCCS020000023">
    <property type="protein sequence ID" value="CDQ09580.1"/>
    <property type="molecule type" value="Genomic_DNA"/>
</dbReference>
<dbReference type="GO" id="GO:0016491">
    <property type="term" value="F:oxidoreductase activity"/>
    <property type="evidence" value="ECO:0007669"/>
    <property type="project" value="UniProtKB-KW"/>
</dbReference>
<name>A0A060UMA2_9PROT</name>
<dbReference type="InterPro" id="IPR002347">
    <property type="entry name" value="SDR_fam"/>
</dbReference>
<dbReference type="InterPro" id="IPR020904">
    <property type="entry name" value="Sc_DH/Rdtase_CS"/>
</dbReference>
<dbReference type="PANTHER" id="PTHR42901">
    <property type="entry name" value="ALCOHOL DEHYDROGENASE"/>
    <property type="match status" value="1"/>
</dbReference>
<dbReference type="Pfam" id="PF00106">
    <property type="entry name" value="adh_short"/>
    <property type="match status" value="1"/>
</dbReference>
<dbReference type="SUPFAM" id="SSF51735">
    <property type="entry name" value="NAD(P)-binding Rossmann-fold domains"/>
    <property type="match status" value="1"/>
</dbReference>
<evidence type="ECO:0000256" key="2">
    <source>
        <dbReference type="ARBA" id="ARBA00023002"/>
    </source>
</evidence>
<proteinExistence type="inferred from homology"/>
<accession>A0A060UMA2</accession>
<evidence type="ECO:0000256" key="1">
    <source>
        <dbReference type="ARBA" id="ARBA00006484"/>
    </source>
</evidence>
<comment type="caution">
    <text evidence="3">The sequence shown here is derived from an EMBL/GenBank/DDBJ whole genome shotgun (WGS) entry which is preliminary data.</text>
</comment>
<dbReference type="PRINTS" id="PR00081">
    <property type="entry name" value="GDHRDH"/>
</dbReference>
<dbReference type="NCBIfam" id="NF006509">
    <property type="entry name" value="PRK08945.1"/>
    <property type="match status" value="1"/>
</dbReference>
<reference evidence="3" key="1">
    <citation type="submission" date="2014-03" db="EMBL/GenBank/DDBJ databases">
        <authorList>
            <person name="Genoscope - CEA"/>
        </authorList>
    </citation>
    <scope>NUCLEOTIDE SEQUENCE [LARGE SCALE GENOMIC DNA]</scope>
    <source>
        <strain evidence="3">CF27</strain>
    </source>
</reference>
<comment type="similarity">
    <text evidence="1">Belongs to the short-chain dehydrogenases/reductases (SDR) family.</text>
</comment>
<dbReference type="AlphaFoldDB" id="A0A060UMA2"/>
<dbReference type="PANTHER" id="PTHR42901:SF1">
    <property type="entry name" value="ALCOHOL DEHYDROGENASE"/>
    <property type="match status" value="1"/>
</dbReference>
<dbReference type="PROSITE" id="PS00061">
    <property type="entry name" value="ADH_SHORT"/>
    <property type="match status" value="1"/>
</dbReference>
<organism evidence="3">
    <name type="scientific">Acidithiobacillus ferrivorans</name>
    <dbReference type="NCBI Taxonomy" id="160808"/>
    <lineage>
        <taxon>Bacteria</taxon>
        <taxon>Pseudomonadati</taxon>
        <taxon>Pseudomonadota</taxon>
        <taxon>Acidithiobacillia</taxon>
        <taxon>Acidithiobacillales</taxon>
        <taxon>Acidithiobacillaceae</taxon>
        <taxon>Acidithiobacillus</taxon>
    </lineage>
</organism>
<protein>
    <submittedName>
        <fullName evidence="3">Putative oxoacyl-(Acyl carrier protein) reductase</fullName>
    </submittedName>
</protein>
<evidence type="ECO:0000313" key="3">
    <source>
        <dbReference type="EMBL" id="CDQ09580.1"/>
    </source>
</evidence>
<keyword evidence="2" id="KW-0560">Oxidoreductase</keyword>
<dbReference type="InterPro" id="IPR036291">
    <property type="entry name" value="NAD(P)-bd_dom_sf"/>
</dbReference>
<sequence length="271" mass="29587">MYAACQGAPMNNYVPADNLLSGRVIVVTGAGEGIGRCAAMEFASLGAEVVLLGRTQRKLEAVYDEIIDSGYKQAVIHPMNLLTAKASDYIDFAQRLKENLGRLDGVLHNAAELDILTPIQYYDEELWEGTMRVNTTAPFLLTQACLPMLLESSDGSIVFITDDCAREAKGYWGAYAVSKAATEHLALTLAVELQKTNVRVNVINPGPCRTGMRVRTHPGASIMSVPPPKAIMPVYNYLMGPDSKGVRGQIMDAREWLDAEHDDSRKVALVQ</sequence>
<gene>
    <name evidence="3" type="primary">yciK</name>
    <name evidence="3" type="ORF">AFERRI_30226</name>
</gene>
<reference evidence="3" key="2">
    <citation type="submission" date="2014-07" db="EMBL/GenBank/DDBJ databases">
        <title>Initial genome analysis of the psychrotolerant acidophile Acidithiobacillus ferrivorans CF27: insights into iron and sulfur oxidation pathways and into biofilm formation.</title>
        <authorList>
            <person name="Talla E."/>
            <person name="Hedrich S."/>
            <person name="Mangenot S."/>
            <person name="Ji B."/>
            <person name="Johnson D.B."/>
            <person name="Barbe V."/>
            <person name="Bonnefoy V."/>
        </authorList>
    </citation>
    <scope>NUCLEOTIDE SEQUENCE [LARGE SCALE GENOMIC DNA]</scope>
    <source>
        <strain evidence="3">CF27</strain>
    </source>
</reference>
<dbReference type="Gene3D" id="3.40.50.720">
    <property type="entry name" value="NAD(P)-binding Rossmann-like Domain"/>
    <property type="match status" value="1"/>
</dbReference>